<dbReference type="EMBL" id="NKCI01000632">
    <property type="protein sequence ID" value="RSL39422.1"/>
    <property type="molecule type" value="Genomic_DNA"/>
</dbReference>
<evidence type="ECO:0000313" key="2">
    <source>
        <dbReference type="EMBL" id="RSL39422.1"/>
    </source>
</evidence>
<dbReference type="InterPro" id="IPR052030">
    <property type="entry name" value="Peptidase_M20/M20A_hydrolases"/>
</dbReference>
<evidence type="ECO:0000256" key="1">
    <source>
        <dbReference type="ARBA" id="ARBA00006247"/>
    </source>
</evidence>
<name>A0A428NF78_9HYPO</name>
<dbReference type="PANTHER" id="PTHR30575:SF0">
    <property type="entry name" value="XAA-ARG DIPEPTIDASE"/>
    <property type="match status" value="1"/>
</dbReference>
<proteinExistence type="inferred from homology"/>
<dbReference type="AlphaFoldDB" id="A0A428NF78"/>
<comment type="caution">
    <text evidence="2">The sequence shown here is derived from an EMBL/GenBank/DDBJ whole genome shotgun (WGS) entry which is preliminary data.</text>
</comment>
<gene>
    <name evidence="2" type="ORF">CEP54_016327</name>
</gene>
<dbReference type="SUPFAM" id="SSF53187">
    <property type="entry name" value="Zn-dependent exopeptidases"/>
    <property type="match status" value="1"/>
</dbReference>
<dbReference type="PANTHER" id="PTHR30575">
    <property type="entry name" value="PEPTIDASE M20"/>
    <property type="match status" value="1"/>
</dbReference>
<organism evidence="2 3">
    <name type="scientific">Fusarium duplospermum</name>
    <dbReference type="NCBI Taxonomy" id="1325734"/>
    <lineage>
        <taxon>Eukaryota</taxon>
        <taxon>Fungi</taxon>
        <taxon>Dikarya</taxon>
        <taxon>Ascomycota</taxon>
        <taxon>Pezizomycotina</taxon>
        <taxon>Sordariomycetes</taxon>
        <taxon>Hypocreomycetidae</taxon>
        <taxon>Hypocreales</taxon>
        <taxon>Nectriaceae</taxon>
        <taxon>Fusarium</taxon>
        <taxon>Fusarium solani species complex</taxon>
    </lineage>
</organism>
<reference evidence="2 3" key="1">
    <citation type="submission" date="2017-06" db="EMBL/GenBank/DDBJ databases">
        <title>Comparative genomic analysis of Ambrosia Fusariam Clade fungi.</title>
        <authorList>
            <person name="Stajich J.E."/>
            <person name="Carrillo J."/>
            <person name="Kijimoto T."/>
            <person name="Eskalen A."/>
            <person name="O'Donnell K."/>
            <person name="Kasson M."/>
        </authorList>
    </citation>
    <scope>NUCLEOTIDE SEQUENCE [LARGE SCALE GENOMIC DNA]</scope>
    <source>
        <strain evidence="2 3">NRRL62584</strain>
    </source>
</reference>
<sequence length="172" mass="18520">MIVRPQTDVPVKARNVLAKETDLLRTQLERVLDIHSHPELCYEETLAHHTICEFLEANGFTVKRHAFDTQTCFEAEIGAGERFIVYCAEYDALPGIGHACGYNLIALSSITAFVAAAKAVTELGIAGRVRLLGTPAEEGGGGKIKLLDAGAFEGASAALISHPTSMNRIKEV</sequence>
<dbReference type="OrthoDB" id="6119954at2759"/>
<dbReference type="Proteomes" id="UP000288168">
    <property type="component" value="Unassembled WGS sequence"/>
</dbReference>
<evidence type="ECO:0008006" key="4">
    <source>
        <dbReference type="Google" id="ProtNLM"/>
    </source>
</evidence>
<dbReference type="InterPro" id="IPR002933">
    <property type="entry name" value="Peptidase_M20"/>
</dbReference>
<dbReference type="GO" id="GO:0016805">
    <property type="term" value="F:dipeptidase activity"/>
    <property type="evidence" value="ECO:0007669"/>
    <property type="project" value="TreeGrafter"/>
</dbReference>
<protein>
    <recommendedName>
        <fullName evidence="4">Amidohydrolase</fullName>
    </recommendedName>
</protein>
<dbReference type="Gene3D" id="3.40.630.10">
    <property type="entry name" value="Zn peptidases"/>
    <property type="match status" value="1"/>
</dbReference>
<accession>A0A428NF78</accession>
<comment type="similarity">
    <text evidence="1">Belongs to the peptidase M20A family.</text>
</comment>
<keyword evidence="3" id="KW-1185">Reference proteome</keyword>
<dbReference type="Pfam" id="PF01546">
    <property type="entry name" value="Peptidase_M20"/>
    <property type="match status" value="1"/>
</dbReference>
<evidence type="ECO:0000313" key="3">
    <source>
        <dbReference type="Proteomes" id="UP000288168"/>
    </source>
</evidence>